<dbReference type="RefSeq" id="WP_264981919.1">
    <property type="nucleotide sequence ID" value="NZ_AP026708.1"/>
</dbReference>
<dbReference type="InterPro" id="IPR003439">
    <property type="entry name" value="ABC_transporter-like_ATP-bd"/>
</dbReference>
<evidence type="ECO:0000256" key="1">
    <source>
        <dbReference type="ARBA" id="ARBA00005417"/>
    </source>
</evidence>
<evidence type="ECO:0000256" key="4">
    <source>
        <dbReference type="ARBA" id="ARBA00022840"/>
    </source>
</evidence>
<dbReference type="PANTHER" id="PTHR43776:SF7">
    <property type="entry name" value="D,D-DIPEPTIDE TRANSPORT ATP-BINDING PROTEIN DDPF-RELATED"/>
    <property type="match status" value="1"/>
</dbReference>
<evidence type="ECO:0000256" key="2">
    <source>
        <dbReference type="ARBA" id="ARBA00022448"/>
    </source>
</evidence>
<protein>
    <submittedName>
        <fullName evidence="6">ABC transporter ATP-binding protein</fullName>
    </submittedName>
</protein>
<keyword evidence="7" id="KW-1185">Reference proteome</keyword>
<reference evidence="6" key="1">
    <citation type="submission" date="2022-08" db="EMBL/GenBank/DDBJ databases">
        <title>Genome Sequence of the sulphate-reducing bacterium, Pseudodesulfovibrio portus JCM14722.</title>
        <authorList>
            <person name="Kondo R."/>
            <person name="Kataoka T."/>
        </authorList>
    </citation>
    <scope>NUCLEOTIDE SEQUENCE</scope>
    <source>
        <strain evidence="6">JCM 14722</strain>
    </source>
</reference>
<dbReference type="PROSITE" id="PS50893">
    <property type="entry name" value="ABC_TRANSPORTER_2"/>
    <property type="match status" value="1"/>
</dbReference>
<gene>
    <name evidence="6" type="ORF">JCM14722_25700</name>
</gene>
<keyword evidence="2" id="KW-0813">Transport</keyword>
<dbReference type="InterPro" id="IPR050319">
    <property type="entry name" value="ABC_transp_ATP-bind"/>
</dbReference>
<evidence type="ECO:0000256" key="3">
    <source>
        <dbReference type="ARBA" id="ARBA00022741"/>
    </source>
</evidence>
<evidence type="ECO:0000259" key="5">
    <source>
        <dbReference type="PROSITE" id="PS50893"/>
    </source>
</evidence>
<proteinExistence type="inferred from homology"/>
<name>A0ABN6RZG7_9BACT</name>
<dbReference type="NCBIfam" id="TIGR01727">
    <property type="entry name" value="oligo_HPY"/>
    <property type="match status" value="1"/>
</dbReference>
<feature type="domain" description="ABC transporter" evidence="5">
    <location>
        <begin position="8"/>
        <end position="253"/>
    </location>
</feature>
<dbReference type="InterPro" id="IPR003593">
    <property type="entry name" value="AAA+_ATPase"/>
</dbReference>
<accession>A0ABN6RZG7</accession>
<dbReference type="SMART" id="SM00382">
    <property type="entry name" value="AAA"/>
    <property type="match status" value="1"/>
</dbReference>
<organism evidence="6 7">
    <name type="scientific">Pseudodesulfovibrio portus</name>
    <dbReference type="NCBI Taxonomy" id="231439"/>
    <lineage>
        <taxon>Bacteria</taxon>
        <taxon>Pseudomonadati</taxon>
        <taxon>Thermodesulfobacteriota</taxon>
        <taxon>Desulfovibrionia</taxon>
        <taxon>Desulfovibrionales</taxon>
        <taxon>Desulfovibrionaceae</taxon>
    </lineage>
</organism>
<sequence length="323" mass="36175">MNTKEELLVTTNLVKHFPLKGTDRVVHAVDGVNLTLNRGETLSVVGESGCGKSTLARLCIHLLEPTGGTVHVNGHDLTSLSSRELQADRRQMQLVFQDPFASLNPRRTVAQTLIEPMVIHNVGTHAERRARMQELLETVGLKPEMADRYPHEFSGGQRQRIGIARAIALRPELVVLDEPVSALDVSIQSQILNLLVELRERMALTYMFISHDLAVVKHISDRVAVMYLGQIVETAHTDGLYDRPLHPYTRALLSAIPVADMGKRARRTRLGGDIPDPSRPPEGCRFCPRCPQAMDRCKTEPPRERNLGTKNSPHYVRCHLYND</sequence>
<dbReference type="GO" id="GO:0005524">
    <property type="term" value="F:ATP binding"/>
    <property type="evidence" value="ECO:0007669"/>
    <property type="project" value="UniProtKB-KW"/>
</dbReference>
<keyword evidence="3" id="KW-0547">Nucleotide-binding</keyword>
<dbReference type="EMBL" id="AP026708">
    <property type="protein sequence ID" value="BDQ35028.1"/>
    <property type="molecule type" value="Genomic_DNA"/>
</dbReference>
<dbReference type="SUPFAM" id="SSF52540">
    <property type="entry name" value="P-loop containing nucleoside triphosphate hydrolases"/>
    <property type="match status" value="1"/>
</dbReference>
<dbReference type="Pfam" id="PF08352">
    <property type="entry name" value="oligo_HPY"/>
    <property type="match status" value="1"/>
</dbReference>
<dbReference type="CDD" id="cd03257">
    <property type="entry name" value="ABC_NikE_OppD_transporters"/>
    <property type="match status" value="1"/>
</dbReference>
<dbReference type="PROSITE" id="PS00211">
    <property type="entry name" value="ABC_TRANSPORTER_1"/>
    <property type="match status" value="1"/>
</dbReference>
<dbReference type="InterPro" id="IPR013563">
    <property type="entry name" value="Oligopep_ABC_C"/>
</dbReference>
<keyword evidence="4 6" id="KW-0067">ATP-binding</keyword>
<dbReference type="PANTHER" id="PTHR43776">
    <property type="entry name" value="TRANSPORT ATP-BINDING PROTEIN"/>
    <property type="match status" value="1"/>
</dbReference>
<evidence type="ECO:0000313" key="6">
    <source>
        <dbReference type="EMBL" id="BDQ35028.1"/>
    </source>
</evidence>
<comment type="similarity">
    <text evidence="1">Belongs to the ABC transporter superfamily.</text>
</comment>
<evidence type="ECO:0000313" key="7">
    <source>
        <dbReference type="Proteomes" id="UP001061361"/>
    </source>
</evidence>
<dbReference type="Proteomes" id="UP001061361">
    <property type="component" value="Chromosome"/>
</dbReference>
<dbReference type="InterPro" id="IPR017871">
    <property type="entry name" value="ABC_transporter-like_CS"/>
</dbReference>
<dbReference type="Pfam" id="PF00005">
    <property type="entry name" value="ABC_tran"/>
    <property type="match status" value="1"/>
</dbReference>
<dbReference type="Gene3D" id="3.40.50.300">
    <property type="entry name" value="P-loop containing nucleotide triphosphate hydrolases"/>
    <property type="match status" value="1"/>
</dbReference>
<dbReference type="InterPro" id="IPR027417">
    <property type="entry name" value="P-loop_NTPase"/>
</dbReference>